<evidence type="ECO:0000256" key="3">
    <source>
        <dbReference type="ARBA" id="ARBA00022475"/>
    </source>
</evidence>
<dbReference type="Gene3D" id="3.40.190.100">
    <property type="entry name" value="Glycine betaine-binding periplasmic protein, domain 2"/>
    <property type="match status" value="1"/>
</dbReference>
<dbReference type="InterPro" id="IPR007210">
    <property type="entry name" value="ABC_Gly_betaine_transp_sub-bd"/>
</dbReference>
<protein>
    <submittedName>
        <fullName evidence="6 7">Substrate binding domain of ABC-type glycine betaine transport system</fullName>
    </submittedName>
</protein>
<dbReference type="GO" id="GO:0031460">
    <property type="term" value="P:glycine betaine transport"/>
    <property type="evidence" value="ECO:0007669"/>
    <property type="project" value="TreeGrafter"/>
</dbReference>
<dbReference type="SUPFAM" id="SSF53850">
    <property type="entry name" value="Periplasmic binding protein-like II"/>
    <property type="match status" value="1"/>
</dbReference>
<gene>
    <name evidence="6" type="ORF">DEACI_1259</name>
    <name evidence="7" type="ORF">DEACI_3871</name>
</gene>
<evidence type="ECO:0000313" key="8">
    <source>
        <dbReference type="Proteomes" id="UP001071230"/>
    </source>
</evidence>
<dbReference type="EMBL" id="CDGJ01000132">
    <property type="protein sequence ID" value="CEJ09387.1"/>
    <property type="molecule type" value="Genomic_DNA"/>
</dbReference>
<dbReference type="GO" id="GO:0015871">
    <property type="term" value="P:choline transport"/>
    <property type="evidence" value="ECO:0007669"/>
    <property type="project" value="TreeGrafter"/>
</dbReference>
<proteinExistence type="predicted"/>
<dbReference type="GO" id="GO:0043190">
    <property type="term" value="C:ATP-binding cassette (ABC) transporter complex"/>
    <property type="evidence" value="ECO:0007669"/>
    <property type="project" value="InterPro"/>
</dbReference>
<dbReference type="CDD" id="cd13639">
    <property type="entry name" value="PBP2_OpuAC_like"/>
    <property type="match status" value="1"/>
</dbReference>
<dbReference type="PANTHER" id="PTHR47737:SF1">
    <property type="entry name" value="GLYCINE BETAINE_PROLINE BETAINE TRANSPORT SYSTEM PERMEASE PROTEIN PROW"/>
    <property type="match status" value="1"/>
</dbReference>
<dbReference type="KEGG" id="aacx:DEACI_1259"/>
<name>A0A8S0XB02_9FIRM</name>
<evidence type="ECO:0000259" key="5">
    <source>
        <dbReference type="Pfam" id="PF04069"/>
    </source>
</evidence>
<feature type="domain" description="ABC-type glycine betaine transport system substrate-binding" evidence="5">
    <location>
        <begin position="52"/>
        <end position="295"/>
    </location>
</feature>
<dbReference type="AlphaFoldDB" id="A0A8S0XB02"/>
<dbReference type="EMBL" id="LR746496">
    <property type="protein sequence ID" value="CAA7600606.1"/>
    <property type="molecule type" value="Genomic_DNA"/>
</dbReference>
<dbReference type="GO" id="GO:0005275">
    <property type="term" value="F:amine transmembrane transporter activity"/>
    <property type="evidence" value="ECO:0007669"/>
    <property type="project" value="TreeGrafter"/>
</dbReference>
<sequence length="306" mass="33791">MVPKSVFKKPALAVLCLVVVLLLIASLNGCGGQAGSTGANQPQASATKAKGTIRIGYVDWAEDIAVSNLWKEILEKQGYTVNLQSADVAPLFVGLSKDDLDLFLDAWLPVTHKAYWDKYKKDLQDYGIWYQSPARIGLVVPNYVTINSIDQMNSERSKFNGQVIGIDPGAGIMKAAAKAIKDYGLNFKLIQGSEAAMMAALEKAYRDKNWIVITGWSPHWMFAKFQLKYLSDPKKDFGEAEGLHTLANKDFSTKMPQVAAELKRFKLTDQQIGGLEALINQGMTPQDAAKKWIDENQNVVDSWTKG</sequence>
<keyword evidence="8" id="KW-1185">Reference proteome</keyword>
<evidence type="ECO:0000313" key="7">
    <source>
        <dbReference type="EMBL" id="CEJ09387.1"/>
    </source>
</evidence>
<reference evidence="7" key="1">
    <citation type="submission" date="2014-11" db="EMBL/GenBank/DDBJ databases">
        <authorList>
            <person name="Hornung B.V."/>
        </authorList>
    </citation>
    <scope>NUCLEOTIDE SEQUENCE</scope>
    <source>
        <strain evidence="7">INE</strain>
    </source>
</reference>
<evidence type="ECO:0000256" key="1">
    <source>
        <dbReference type="ARBA" id="ARBA00004236"/>
    </source>
</evidence>
<accession>A0A8S0XB02</accession>
<dbReference type="Gene3D" id="3.10.105.10">
    <property type="entry name" value="Dipeptide-binding Protein, Domain 3"/>
    <property type="match status" value="2"/>
</dbReference>
<dbReference type="PANTHER" id="PTHR47737">
    <property type="entry name" value="GLYCINE BETAINE/PROLINE BETAINE TRANSPORT SYSTEM PERMEASE PROTEIN PROW"/>
    <property type="match status" value="1"/>
</dbReference>
<dbReference type="Pfam" id="PF04069">
    <property type="entry name" value="OpuAC"/>
    <property type="match status" value="1"/>
</dbReference>
<keyword evidence="4" id="KW-0472">Membrane</keyword>
<dbReference type="GO" id="GO:0015226">
    <property type="term" value="F:carnitine transmembrane transporter activity"/>
    <property type="evidence" value="ECO:0007669"/>
    <property type="project" value="TreeGrafter"/>
</dbReference>
<dbReference type="Proteomes" id="UP000836597">
    <property type="component" value="Chromosome"/>
</dbReference>
<evidence type="ECO:0000313" key="6">
    <source>
        <dbReference type="EMBL" id="CAA7600606.1"/>
    </source>
</evidence>
<keyword evidence="3" id="KW-1003">Cell membrane</keyword>
<evidence type="ECO:0000256" key="4">
    <source>
        <dbReference type="ARBA" id="ARBA00023136"/>
    </source>
</evidence>
<organism evidence="6">
    <name type="scientific">Acididesulfobacillus acetoxydans</name>
    <dbReference type="NCBI Taxonomy" id="1561005"/>
    <lineage>
        <taxon>Bacteria</taxon>
        <taxon>Bacillati</taxon>
        <taxon>Bacillota</taxon>
        <taxon>Clostridia</taxon>
        <taxon>Eubacteriales</taxon>
        <taxon>Peptococcaceae</taxon>
        <taxon>Acididesulfobacillus</taxon>
    </lineage>
</organism>
<evidence type="ECO:0000256" key="2">
    <source>
        <dbReference type="ARBA" id="ARBA00022448"/>
    </source>
</evidence>
<keyword evidence="2" id="KW-0813">Transport</keyword>
<dbReference type="Proteomes" id="UP001071230">
    <property type="component" value="Unassembled WGS sequence"/>
</dbReference>
<reference evidence="6" key="2">
    <citation type="submission" date="2020-01" db="EMBL/GenBank/DDBJ databases">
        <authorList>
            <person name="Hornung B."/>
        </authorList>
    </citation>
    <scope>NUCLEOTIDE SEQUENCE</scope>
    <source>
        <strain evidence="6">PacBioINE</strain>
    </source>
</reference>
<comment type="subcellular location">
    <subcellularLocation>
        <location evidence="1">Cell membrane</location>
    </subcellularLocation>
</comment>